<evidence type="ECO:0000313" key="1">
    <source>
        <dbReference type="EMBL" id="QMV44909.1"/>
    </source>
</evidence>
<organism evidence="1 2">
    <name type="scientific">Cohnella cholangitidis</name>
    <dbReference type="NCBI Taxonomy" id="2598458"/>
    <lineage>
        <taxon>Bacteria</taxon>
        <taxon>Bacillati</taxon>
        <taxon>Bacillota</taxon>
        <taxon>Bacilli</taxon>
        <taxon>Bacillales</taxon>
        <taxon>Paenibacillaceae</taxon>
        <taxon>Cohnella</taxon>
    </lineage>
</organism>
<name>A0A7G5C6S5_9BACL</name>
<reference evidence="1 2" key="1">
    <citation type="submission" date="2019-07" db="EMBL/GenBank/DDBJ databases">
        <authorList>
            <person name="Kim J.K."/>
            <person name="Cheong H.-M."/>
            <person name="Choi Y."/>
            <person name="Hwang K.J."/>
            <person name="Lee S."/>
            <person name="Choi C."/>
        </authorList>
    </citation>
    <scope>NUCLEOTIDE SEQUENCE [LARGE SCALE GENOMIC DNA]</scope>
    <source>
        <strain evidence="1 2">KS 22</strain>
    </source>
</reference>
<protein>
    <recommendedName>
        <fullName evidence="3">DUF559 domain-containing protein</fullName>
    </recommendedName>
</protein>
<evidence type="ECO:0000313" key="2">
    <source>
        <dbReference type="Proteomes" id="UP000515679"/>
    </source>
</evidence>
<evidence type="ECO:0008006" key="3">
    <source>
        <dbReference type="Google" id="ProtNLM"/>
    </source>
</evidence>
<gene>
    <name evidence="1" type="ORF">FPL14_06255</name>
</gene>
<proteinExistence type="predicted"/>
<dbReference type="Proteomes" id="UP000515679">
    <property type="component" value="Chromosome"/>
</dbReference>
<keyword evidence="2" id="KW-1185">Reference proteome</keyword>
<sequence>MEFEQAYEKFMQSHIERRSGERRGRLISRNFHGEKLFLQNIWWVLKGSLDNLHPEYEIMDWRGRSYFADFAWKTPWNFTLIFEIKGFAKHIREMDRNGFDNDSNRELFLQGIGYRLISLTYDNVSKRPELCITLLRLFFSQFQDIEVPKQASRLGEKEIIRYALRLARPFRPIDVSRNFQINYRTTMRILRQLLTKGWIVPVMTGKSMRVVWYKVADGAVHFIC</sequence>
<dbReference type="AlphaFoldDB" id="A0A7G5C6S5"/>
<dbReference type="EMBL" id="CP041969">
    <property type="protein sequence ID" value="QMV44909.1"/>
    <property type="molecule type" value="Genomic_DNA"/>
</dbReference>
<accession>A0A7G5C6S5</accession>
<dbReference type="KEGG" id="cchl:FPL14_06255"/>